<dbReference type="AlphaFoldDB" id="A0A1H8WER0"/>
<accession>A0A1H8WER0</accession>
<dbReference type="Proteomes" id="UP000199126">
    <property type="component" value="Unassembled WGS sequence"/>
</dbReference>
<feature type="domain" description="DUF8124" evidence="1">
    <location>
        <begin position="11"/>
        <end position="98"/>
    </location>
</feature>
<evidence type="ECO:0000313" key="3">
    <source>
        <dbReference type="Proteomes" id="UP000199126"/>
    </source>
</evidence>
<protein>
    <recommendedName>
        <fullName evidence="1">DUF8124 domain-containing protein</fullName>
    </recommendedName>
</protein>
<dbReference type="InterPro" id="IPR058437">
    <property type="entry name" value="DUF8124"/>
</dbReference>
<gene>
    <name evidence="2" type="ORF">SAMN04487948_12841</name>
</gene>
<keyword evidence="3" id="KW-1185">Reference proteome</keyword>
<name>A0A1H8WER0_9EURY</name>
<proteinExistence type="predicted"/>
<evidence type="ECO:0000313" key="2">
    <source>
        <dbReference type="EMBL" id="SEP26150.1"/>
    </source>
</evidence>
<organism evidence="2 3">
    <name type="scientific">Halogranum amylolyticum</name>
    <dbReference type="NCBI Taxonomy" id="660520"/>
    <lineage>
        <taxon>Archaea</taxon>
        <taxon>Methanobacteriati</taxon>
        <taxon>Methanobacteriota</taxon>
        <taxon>Stenosarchaea group</taxon>
        <taxon>Halobacteria</taxon>
        <taxon>Halobacteriales</taxon>
        <taxon>Haloferacaceae</taxon>
    </lineage>
</organism>
<reference evidence="3" key="1">
    <citation type="submission" date="2016-10" db="EMBL/GenBank/DDBJ databases">
        <authorList>
            <person name="Varghese N."/>
            <person name="Submissions S."/>
        </authorList>
    </citation>
    <scope>NUCLEOTIDE SEQUENCE [LARGE SCALE GENOMIC DNA]</scope>
    <source>
        <strain evidence="3">CGMCC 1.10121</strain>
    </source>
</reference>
<sequence length="102" mass="11121">MTVETLTETMSGDTFGVGIGVTETDLQFLVQVPSDIDSEWTNPEEFQRLVEQTVWERLDQQAVLQQIASTTPAGETVRLGTVTLQPDGTVVAHSLETPDASE</sequence>
<evidence type="ECO:0000259" key="1">
    <source>
        <dbReference type="Pfam" id="PF26445"/>
    </source>
</evidence>
<dbReference type="Pfam" id="PF26445">
    <property type="entry name" value="DUF8124"/>
    <property type="match status" value="1"/>
</dbReference>
<dbReference type="EMBL" id="FODV01000028">
    <property type="protein sequence ID" value="SEP26150.1"/>
    <property type="molecule type" value="Genomic_DNA"/>
</dbReference>